<evidence type="ECO:0000256" key="12">
    <source>
        <dbReference type="SAM" id="Coils"/>
    </source>
</evidence>
<dbReference type="PANTHER" id="PTHR19306">
    <property type="entry name" value="STRUCTURAL MAINTENANCE OF CHROMOSOMES 5,6 SMC5, SMC6"/>
    <property type="match status" value="1"/>
</dbReference>
<evidence type="ECO:0000256" key="11">
    <source>
        <dbReference type="ARBA" id="ARBA00023242"/>
    </source>
</evidence>
<dbReference type="GO" id="GO:0035861">
    <property type="term" value="C:site of double-strand break"/>
    <property type="evidence" value="ECO:0007669"/>
    <property type="project" value="TreeGrafter"/>
</dbReference>
<dbReference type="Proteomes" id="UP000324832">
    <property type="component" value="Unassembled WGS sequence"/>
</dbReference>
<comment type="similarity">
    <text evidence="3">Belongs to the SMC family. SMC6 subfamily.</text>
</comment>
<evidence type="ECO:0000256" key="8">
    <source>
        <dbReference type="ARBA" id="ARBA00023054"/>
    </source>
</evidence>
<evidence type="ECO:0000256" key="9">
    <source>
        <dbReference type="ARBA" id="ARBA00023172"/>
    </source>
</evidence>
<organism evidence="14 15">
    <name type="scientific">Leptidea sinapis</name>
    <dbReference type="NCBI Taxonomy" id="189913"/>
    <lineage>
        <taxon>Eukaryota</taxon>
        <taxon>Metazoa</taxon>
        <taxon>Ecdysozoa</taxon>
        <taxon>Arthropoda</taxon>
        <taxon>Hexapoda</taxon>
        <taxon>Insecta</taxon>
        <taxon>Pterygota</taxon>
        <taxon>Neoptera</taxon>
        <taxon>Endopterygota</taxon>
        <taxon>Lepidoptera</taxon>
        <taxon>Glossata</taxon>
        <taxon>Ditrysia</taxon>
        <taxon>Papilionoidea</taxon>
        <taxon>Pieridae</taxon>
        <taxon>Dismorphiinae</taxon>
        <taxon>Leptidea</taxon>
    </lineage>
</organism>
<dbReference type="GO" id="GO:0003684">
    <property type="term" value="F:damaged DNA binding"/>
    <property type="evidence" value="ECO:0007669"/>
    <property type="project" value="TreeGrafter"/>
</dbReference>
<keyword evidence="11" id="KW-0539">Nucleus</keyword>
<keyword evidence="7" id="KW-0067">ATP-binding</keyword>
<evidence type="ECO:0000313" key="15">
    <source>
        <dbReference type="Proteomes" id="UP000324832"/>
    </source>
</evidence>
<keyword evidence="6" id="KW-0227">DNA damage</keyword>
<name>A0A5E4QWW8_9NEOP</name>
<evidence type="ECO:0000259" key="13">
    <source>
        <dbReference type="Pfam" id="PF13476"/>
    </source>
</evidence>
<comment type="subcellular location">
    <subcellularLocation>
        <location evidence="2">Chromosome</location>
    </subcellularLocation>
    <subcellularLocation>
        <location evidence="1">Nucleus</location>
    </subcellularLocation>
</comment>
<evidence type="ECO:0000256" key="6">
    <source>
        <dbReference type="ARBA" id="ARBA00022763"/>
    </source>
</evidence>
<evidence type="ECO:0000256" key="3">
    <source>
        <dbReference type="ARBA" id="ARBA00006793"/>
    </source>
</evidence>
<dbReference type="InterPro" id="IPR027417">
    <property type="entry name" value="P-loop_NTPase"/>
</dbReference>
<keyword evidence="10" id="KW-0234">DNA repair</keyword>
<dbReference type="Gene3D" id="3.40.50.300">
    <property type="entry name" value="P-loop containing nucleotide triphosphate hydrolases"/>
    <property type="match status" value="1"/>
</dbReference>
<keyword evidence="15" id="KW-1185">Reference proteome</keyword>
<dbReference type="GO" id="GO:0005524">
    <property type="term" value="F:ATP binding"/>
    <property type="evidence" value="ECO:0007669"/>
    <property type="project" value="UniProtKB-KW"/>
</dbReference>
<dbReference type="InterPro" id="IPR038729">
    <property type="entry name" value="Rad50/SbcC_AAA"/>
</dbReference>
<keyword evidence="9" id="KW-0233">DNA recombination</keyword>
<evidence type="ECO:0000256" key="10">
    <source>
        <dbReference type="ARBA" id="ARBA00023204"/>
    </source>
</evidence>
<evidence type="ECO:0000256" key="2">
    <source>
        <dbReference type="ARBA" id="ARBA00004286"/>
    </source>
</evidence>
<evidence type="ECO:0000256" key="5">
    <source>
        <dbReference type="ARBA" id="ARBA00022741"/>
    </source>
</evidence>
<dbReference type="PANTHER" id="PTHR19306:SF6">
    <property type="entry name" value="STRUCTURAL MAINTENANCE OF CHROMOSOMES PROTEIN 6"/>
    <property type="match status" value="1"/>
</dbReference>
<dbReference type="GO" id="GO:0030915">
    <property type="term" value="C:Smc5-Smc6 complex"/>
    <property type="evidence" value="ECO:0007669"/>
    <property type="project" value="TreeGrafter"/>
</dbReference>
<dbReference type="GO" id="GO:0000724">
    <property type="term" value="P:double-strand break repair via homologous recombination"/>
    <property type="evidence" value="ECO:0007669"/>
    <property type="project" value="TreeGrafter"/>
</dbReference>
<dbReference type="SUPFAM" id="SSF52540">
    <property type="entry name" value="P-loop containing nucleoside triphosphate hydrolases"/>
    <property type="match status" value="1"/>
</dbReference>
<feature type="domain" description="Rad50/SbcC-type AAA" evidence="13">
    <location>
        <begin position="21"/>
        <end position="231"/>
    </location>
</feature>
<keyword evidence="4" id="KW-0158">Chromosome</keyword>
<evidence type="ECO:0000313" key="14">
    <source>
        <dbReference type="EMBL" id="VVD02500.1"/>
    </source>
</evidence>
<evidence type="ECO:0000256" key="7">
    <source>
        <dbReference type="ARBA" id="ARBA00022840"/>
    </source>
</evidence>
<dbReference type="AlphaFoldDB" id="A0A5E4QWW8"/>
<sequence length="520" mass="59556">MESDNVEESDDFEEIDGSIHSVHVRNFFCHDNLEINFNRNVNFIVGRNGSGKSAILTALVVGLGGRASATNRGNNLHSFIKKGANSATVEIKIRNSSPRAYKHDVYGDYITIVRNITASGGSSYKVKSASGEVISTKFEEVHSIILTHDIQVDNPISVLNQDDARSFHASDAKKKYSLFRKATNLDQTESNYTNALENCKKAIAIWNRKNESCKELEKEYKKWKALHDQMQSRDEIESEKQRLQNEYYWSEIAEFEKEASTFQTQSEKQRARCQKLMEKLRSMEDNYGNDNSAIESLKKTLTECNKQKRLLEQDLQEVESSLRELQLTNRNKQGKTNKLAELLAREKRKLVDLEHASEAAAAARARYETQQNDMEQARAHAAMLQPQRDRAVTIASQHRDKLKHLRQQLRELESRGSDSLAVYGSKMVELCQKVQAAHRRGESLFKSKRQEMGWRFGAHNWWINTDVFKFLSKVHDVSRNTVRARGFTSSLDALDIADPVTTQCGWRILWRTCRSTAPRS</sequence>
<dbReference type="GO" id="GO:0005634">
    <property type="term" value="C:nucleus"/>
    <property type="evidence" value="ECO:0007669"/>
    <property type="project" value="UniProtKB-SubCell"/>
</dbReference>
<dbReference type="GO" id="GO:0003697">
    <property type="term" value="F:single-stranded DNA binding"/>
    <property type="evidence" value="ECO:0007669"/>
    <property type="project" value="TreeGrafter"/>
</dbReference>
<protein>
    <recommendedName>
        <fullName evidence="13">Rad50/SbcC-type AAA domain-containing protein</fullName>
    </recommendedName>
</protein>
<dbReference type="GO" id="GO:0016887">
    <property type="term" value="F:ATP hydrolysis activity"/>
    <property type="evidence" value="ECO:0007669"/>
    <property type="project" value="InterPro"/>
</dbReference>
<dbReference type="Pfam" id="PF13476">
    <property type="entry name" value="AAA_23"/>
    <property type="match status" value="1"/>
</dbReference>
<reference evidence="14 15" key="1">
    <citation type="submission" date="2017-07" db="EMBL/GenBank/DDBJ databases">
        <authorList>
            <person name="Talla V."/>
            <person name="Backstrom N."/>
        </authorList>
    </citation>
    <scope>NUCLEOTIDE SEQUENCE [LARGE SCALE GENOMIC DNA]</scope>
</reference>
<proteinExistence type="inferred from homology"/>
<accession>A0A5E4QWW8</accession>
<dbReference type="EMBL" id="FZQP02006110">
    <property type="protein sequence ID" value="VVD02500.1"/>
    <property type="molecule type" value="Genomic_DNA"/>
</dbReference>
<gene>
    <name evidence="14" type="ORF">LSINAPIS_LOCUS12705</name>
</gene>
<evidence type="ECO:0000256" key="1">
    <source>
        <dbReference type="ARBA" id="ARBA00004123"/>
    </source>
</evidence>
<feature type="coiled-coil region" evidence="12">
    <location>
        <begin position="213"/>
        <end position="415"/>
    </location>
</feature>
<keyword evidence="5" id="KW-0547">Nucleotide-binding</keyword>
<keyword evidence="8 12" id="KW-0175">Coiled coil</keyword>
<evidence type="ECO:0000256" key="4">
    <source>
        <dbReference type="ARBA" id="ARBA00022454"/>
    </source>
</evidence>